<evidence type="ECO:0000256" key="4">
    <source>
        <dbReference type="ARBA" id="ARBA00022448"/>
    </source>
</evidence>
<keyword evidence="6" id="KW-0677">Repeat</keyword>
<feature type="transmembrane region" description="Helical" evidence="14">
    <location>
        <begin position="193"/>
        <end position="215"/>
    </location>
</feature>
<dbReference type="GO" id="GO:0005743">
    <property type="term" value="C:mitochondrial inner membrane"/>
    <property type="evidence" value="ECO:0007669"/>
    <property type="project" value="UniProtKB-SubCell"/>
</dbReference>
<comment type="similarity">
    <text evidence="3 13">Belongs to the mitochondrial carrier (TC 2.A.29) family.</text>
</comment>
<dbReference type="GO" id="GO:0051724">
    <property type="term" value="F:NAD transmembrane transporter activity"/>
    <property type="evidence" value="ECO:0007669"/>
    <property type="project" value="TreeGrafter"/>
</dbReference>
<evidence type="ECO:0000313" key="15">
    <source>
        <dbReference type="EMBL" id="KGK38651.1"/>
    </source>
</evidence>
<dbReference type="eggNOG" id="KOG0769">
    <property type="taxonomic scope" value="Eukaryota"/>
</dbReference>
<keyword evidence="5 12" id="KW-0812">Transmembrane</keyword>
<sequence length="348" mass="38622">MSDRNISHAIAGGLSGLVSMTITYPLVTLSTNAQAKSELKDTEREKNDINMTQLLPASPISGEKTKILDKVKAVLAKLISRIRFLFKHSKKFYNGLESALIGIVAVNFAYYYVYSLVGKHYKKINGGMLNVKDNLVTGLAAGVVSRVITNPIWVANTRMTVNNKASTNGETEPTNRSTFQVIKEIFQKEGLKGLFAGIGPALILVLSPMIQFTVYEQLKNVRVKMKSRKALVTNITSLEALILGSAGKLIAILITYPYYTIRSRMHLDKNKCNSFSTLIDILKNEGLSALYGGLNAKLLQSVLSAGLIFYFKEEFMKFVVLSLNLLSGNHRHLRKTVNQFQIRKSPQV</sequence>
<keyword evidence="4 13" id="KW-0813">Transport</keyword>
<feature type="transmembrane region" description="Helical" evidence="14">
    <location>
        <begin position="235"/>
        <end position="259"/>
    </location>
</feature>
<dbReference type="VEuPathDB" id="FungiDB:C5L36_0C11570"/>
<name>A0A099P3L6_PICKU</name>
<keyword evidence="8 14" id="KW-1133">Transmembrane helix</keyword>
<evidence type="ECO:0000256" key="1">
    <source>
        <dbReference type="ARBA" id="ARBA00004448"/>
    </source>
</evidence>
<protein>
    <recommendedName>
        <fullName evidence="17">Peroxisomal membrane protein PMP47B</fullName>
    </recommendedName>
</protein>
<evidence type="ECO:0000313" key="16">
    <source>
        <dbReference type="Proteomes" id="UP000029867"/>
    </source>
</evidence>
<evidence type="ECO:0000256" key="8">
    <source>
        <dbReference type="ARBA" id="ARBA00022989"/>
    </source>
</evidence>
<dbReference type="GO" id="GO:0015217">
    <property type="term" value="F:ADP transmembrane transporter activity"/>
    <property type="evidence" value="ECO:0007669"/>
    <property type="project" value="TreeGrafter"/>
</dbReference>
<dbReference type="InterPro" id="IPR002067">
    <property type="entry name" value="MCP"/>
</dbReference>
<keyword evidence="7" id="KW-0999">Mitochondrion inner membrane</keyword>
<dbReference type="Gene3D" id="1.50.40.10">
    <property type="entry name" value="Mitochondrial carrier domain"/>
    <property type="match status" value="1"/>
</dbReference>
<feature type="repeat" description="Solcar" evidence="12">
    <location>
        <begin position="235"/>
        <end position="318"/>
    </location>
</feature>
<dbReference type="PANTHER" id="PTHR45939">
    <property type="entry name" value="PEROXISOMAL MEMBRANE PROTEIN PMP34-RELATED"/>
    <property type="match status" value="1"/>
</dbReference>
<dbReference type="PROSITE" id="PS50920">
    <property type="entry name" value="SOLCAR"/>
    <property type="match status" value="2"/>
</dbReference>
<dbReference type="EMBL" id="JQFK01000017">
    <property type="protein sequence ID" value="KGK38651.1"/>
    <property type="molecule type" value="Genomic_DNA"/>
</dbReference>
<accession>A0A099P3L6</accession>
<dbReference type="InterPro" id="IPR023395">
    <property type="entry name" value="MCP_dom_sf"/>
</dbReference>
<evidence type="ECO:0000256" key="2">
    <source>
        <dbReference type="ARBA" id="ARBA00004585"/>
    </source>
</evidence>
<dbReference type="GO" id="GO:0080122">
    <property type="term" value="F:AMP transmembrane transporter activity"/>
    <property type="evidence" value="ECO:0007669"/>
    <property type="project" value="TreeGrafter"/>
</dbReference>
<feature type="transmembrane region" description="Helical" evidence="14">
    <location>
        <begin position="6"/>
        <end position="27"/>
    </location>
</feature>
<dbReference type="GO" id="GO:0005347">
    <property type="term" value="F:ATP transmembrane transporter activity"/>
    <property type="evidence" value="ECO:0007669"/>
    <property type="project" value="TreeGrafter"/>
</dbReference>
<dbReference type="GO" id="GO:0044610">
    <property type="term" value="F:FMN transmembrane transporter activity"/>
    <property type="evidence" value="ECO:0007669"/>
    <property type="project" value="TreeGrafter"/>
</dbReference>
<dbReference type="InterPro" id="IPR052217">
    <property type="entry name" value="Mito/Peroxisomal_Carrier"/>
</dbReference>
<keyword evidence="11" id="KW-0576">Peroxisome</keyword>
<dbReference type="HOGENOM" id="CLU_015166_6_3_1"/>
<gene>
    <name evidence="15" type="ORF">JL09_g2167</name>
</gene>
<evidence type="ECO:0000256" key="10">
    <source>
        <dbReference type="ARBA" id="ARBA00023136"/>
    </source>
</evidence>
<dbReference type="SUPFAM" id="SSF103506">
    <property type="entry name" value="Mitochondrial carrier"/>
    <property type="match status" value="1"/>
</dbReference>
<dbReference type="Proteomes" id="UP000029867">
    <property type="component" value="Unassembled WGS sequence"/>
</dbReference>
<comment type="subcellular location">
    <subcellularLocation>
        <location evidence="1">Mitochondrion inner membrane</location>
        <topology evidence="1">Multi-pass membrane protein</topology>
    </subcellularLocation>
    <subcellularLocation>
        <location evidence="2">Peroxisome membrane</location>
        <topology evidence="2">Multi-pass membrane protein</topology>
    </subcellularLocation>
</comment>
<evidence type="ECO:0000256" key="9">
    <source>
        <dbReference type="ARBA" id="ARBA00023128"/>
    </source>
</evidence>
<evidence type="ECO:0000256" key="6">
    <source>
        <dbReference type="ARBA" id="ARBA00022737"/>
    </source>
</evidence>
<feature type="repeat" description="Solcar" evidence="12">
    <location>
        <begin position="129"/>
        <end position="221"/>
    </location>
</feature>
<dbReference type="PANTHER" id="PTHR45939:SF5">
    <property type="entry name" value="PEROXISOMAL MEMBRANE PROTEIN PMP34"/>
    <property type="match status" value="1"/>
</dbReference>
<dbReference type="InterPro" id="IPR018108">
    <property type="entry name" value="MCP_transmembrane"/>
</dbReference>
<dbReference type="AlphaFoldDB" id="A0A099P3L6"/>
<dbReference type="GO" id="GO:0015228">
    <property type="term" value="F:coenzyme A transmembrane transporter activity"/>
    <property type="evidence" value="ECO:0007669"/>
    <property type="project" value="TreeGrafter"/>
</dbReference>
<organism evidence="15 16">
    <name type="scientific">Pichia kudriavzevii</name>
    <name type="common">Yeast</name>
    <name type="synonym">Issatchenkia orientalis</name>
    <dbReference type="NCBI Taxonomy" id="4909"/>
    <lineage>
        <taxon>Eukaryota</taxon>
        <taxon>Fungi</taxon>
        <taxon>Dikarya</taxon>
        <taxon>Ascomycota</taxon>
        <taxon>Saccharomycotina</taxon>
        <taxon>Pichiomycetes</taxon>
        <taxon>Pichiales</taxon>
        <taxon>Pichiaceae</taxon>
        <taxon>Pichia</taxon>
    </lineage>
</organism>
<dbReference type="GO" id="GO:0015230">
    <property type="term" value="F:FAD transmembrane transporter activity"/>
    <property type="evidence" value="ECO:0007669"/>
    <property type="project" value="TreeGrafter"/>
</dbReference>
<feature type="transmembrane region" description="Helical" evidence="14">
    <location>
        <begin position="134"/>
        <end position="154"/>
    </location>
</feature>
<evidence type="ECO:0000256" key="13">
    <source>
        <dbReference type="RuleBase" id="RU000488"/>
    </source>
</evidence>
<evidence type="ECO:0000256" key="3">
    <source>
        <dbReference type="ARBA" id="ARBA00006375"/>
    </source>
</evidence>
<dbReference type="PRINTS" id="PR00926">
    <property type="entry name" value="MITOCARRIER"/>
</dbReference>
<proteinExistence type="inferred from homology"/>
<evidence type="ECO:0008006" key="17">
    <source>
        <dbReference type="Google" id="ProtNLM"/>
    </source>
</evidence>
<reference evidence="16" key="1">
    <citation type="journal article" date="2014" name="Microb. Cell Fact.">
        <title>Exploiting Issatchenkia orientalis SD108 for succinic acid production.</title>
        <authorList>
            <person name="Xiao H."/>
            <person name="Shao Z."/>
            <person name="Jiang Y."/>
            <person name="Dole S."/>
            <person name="Zhao H."/>
        </authorList>
    </citation>
    <scope>NUCLEOTIDE SEQUENCE [LARGE SCALE GENOMIC DNA]</scope>
    <source>
        <strain evidence="16">SD108</strain>
    </source>
</reference>
<evidence type="ECO:0000256" key="11">
    <source>
        <dbReference type="ARBA" id="ARBA00023140"/>
    </source>
</evidence>
<evidence type="ECO:0000256" key="7">
    <source>
        <dbReference type="ARBA" id="ARBA00022792"/>
    </source>
</evidence>
<evidence type="ECO:0000256" key="5">
    <source>
        <dbReference type="ARBA" id="ARBA00022692"/>
    </source>
</evidence>
<evidence type="ECO:0000256" key="12">
    <source>
        <dbReference type="PROSITE-ProRule" id="PRU00282"/>
    </source>
</evidence>
<comment type="caution">
    <text evidence="15">The sequence shown here is derived from an EMBL/GenBank/DDBJ whole genome shotgun (WGS) entry which is preliminary data.</text>
</comment>
<dbReference type="Pfam" id="PF00153">
    <property type="entry name" value="Mito_carr"/>
    <property type="match status" value="3"/>
</dbReference>
<feature type="transmembrane region" description="Helical" evidence="14">
    <location>
        <begin position="92"/>
        <end position="114"/>
    </location>
</feature>
<keyword evidence="9" id="KW-0496">Mitochondrion</keyword>
<dbReference type="GO" id="GO:0005778">
    <property type="term" value="C:peroxisomal membrane"/>
    <property type="evidence" value="ECO:0007669"/>
    <property type="project" value="UniProtKB-SubCell"/>
</dbReference>
<keyword evidence="10 12" id="KW-0472">Membrane</keyword>
<evidence type="ECO:0000256" key="14">
    <source>
        <dbReference type="SAM" id="Phobius"/>
    </source>
</evidence>